<accession>A0AAV5SS89</accession>
<reference evidence="1" key="1">
    <citation type="submission" date="2023-10" db="EMBL/GenBank/DDBJ databases">
        <title>Genome assembly of Pristionchus species.</title>
        <authorList>
            <person name="Yoshida K."/>
            <person name="Sommer R.J."/>
        </authorList>
    </citation>
    <scope>NUCLEOTIDE SEQUENCE</scope>
    <source>
        <strain evidence="1">RS0144</strain>
    </source>
</reference>
<evidence type="ECO:0000313" key="2">
    <source>
        <dbReference type="Proteomes" id="UP001432027"/>
    </source>
</evidence>
<keyword evidence="2" id="KW-1185">Reference proteome</keyword>
<evidence type="ECO:0000313" key="1">
    <source>
        <dbReference type="EMBL" id="GMS82401.1"/>
    </source>
</evidence>
<protein>
    <submittedName>
        <fullName evidence="1">Uncharacterized protein</fullName>
    </submittedName>
</protein>
<organism evidence="1 2">
    <name type="scientific">Pristionchus entomophagus</name>
    <dbReference type="NCBI Taxonomy" id="358040"/>
    <lineage>
        <taxon>Eukaryota</taxon>
        <taxon>Metazoa</taxon>
        <taxon>Ecdysozoa</taxon>
        <taxon>Nematoda</taxon>
        <taxon>Chromadorea</taxon>
        <taxon>Rhabditida</taxon>
        <taxon>Rhabditina</taxon>
        <taxon>Diplogasteromorpha</taxon>
        <taxon>Diplogasteroidea</taxon>
        <taxon>Neodiplogasteridae</taxon>
        <taxon>Pristionchus</taxon>
    </lineage>
</organism>
<name>A0AAV5SS89_9BILA</name>
<dbReference type="AlphaFoldDB" id="A0AAV5SS89"/>
<feature type="non-terminal residue" evidence="1">
    <location>
        <position position="1"/>
    </location>
</feature>
<comment type="caution">
    <text evidence="1">The sequence shown here is derived from an EMBL/GenBank/DDBJ whole genome shotgun (WGS) entry which is preliminary data.</text>
</comment>
<dbReference type="Proteomes" id="UP001432027">
    <property type="component" value="Unassembled WGS sequence"/>
</dbReference>
<sequence length="89" mass="10550">STSSHLISPCWSISREKYMREFKMSMGDRYSQECLRQWMVDSKQSRSHVCHHSGYKLQTTRNPPKDIAKYEKENTRSFFNDDNNNKAIA</sequence>
<dbReference type="EMBL" id="BTSX01000002">
    <property type="protein sequence ID" value="GMS82401.1"/>
    <property type="molecule type" value="Genomic_DNA"/>
</dbReference>
<proteinExistence type="predicted"/>
<gene>
    <name evidence="1" type="ORF">PENTCL1PPCAC_4576</name>
</gene>